<feature type="compositionally biased region" description="Polar residues" evidence="2">
    <location>
        <begin position="203"/>
        <end position="227"/>
    </location>
</feature>
<evidence type="ECO:0000256" key="2">
    <source>
        <dbReference type="SAM" id="MobiDB-lite"/>
    </source>
</evidence>
<feature type="compositionally biased region" description="Polar residues" evidence="2">
    <location>
        <begin position="386"/>
        <end position="397"/>
    </location>
</feature>
<sequence length="815" mass="88316">MSRRSARLAREVLTDGPSNTSNAKRAKAMDLETQGVSDKTGQQTQKAVLKPISVLYEDLKSLTARQGKIKAEVNAATGAVAAAKQALEEAKIASRANNSTQNKTAMKAAQTTLNQAKNESRKVIQKASNLKRQIERLNATIAQREASGGQSGQPALEGDSDLTDLEALTKLLDDISESQTDPSHASAMKTSLLRTAGKERDQTQQATENSSVQESLTSPEIESSRSGQEILASAKDTIPTPLPVPESTTSPALPKSLTPVASPLHKPSTQQISGFSDDGSVPVTRSDVPAISSLSMTTSTTSLLPTLHDSAGLFTPGQSPEPTQPATETSAPDPPTPAGLFTPGQSPEPTQPTIEVSAPDQLRDPANLFTPEPSPEPSQPAAETSIPNQLSQSQVLPTSPALISPEILESKASLSGEDELDPESGTDTLRPPKVSKTRKHIVIDSDDEDQAAPRPTKKAKVTEAPKRTRSRKRKAAEDNDNDNDNDNEGTQAPKKRIRTKKEDNVKEQADDDLVVLKDGETLPPAKRRPRDSDKKLLPPPDLTKNPKFTKIKKIYAWLKKAVDGVGPSAIEDVSKTLGIRTMLYESASILPELVTTSREIALAALVSADGNLICRYHTISDKSRDKPGAVDGDDNTLYGRPWPWMHGLEKKAALDDDAKARAAAAKAAQDSEELLSNPELLSPTYQTPGWKVVESRGRDKTDCGCYVQDVLLEVLLWKTGKLTSPTCDLVDDWRADFLDPRQRALVCKQYREGTLLDVDDLYSLGVENGRWVRRSKVYHRRVQAERALKIVEAEAENEKAEEVRGDAEITASMHS</sequence>
<organism evidence="3 4">
    <name type="scientific">Paramarasmius palmivorus</name>
    <dbReference type="NCBI Taxonomy" id="297713"/>
    <lineage>
        <taxon>Eukaryota</taxon>
        <taxon>Fungi</taxon>
        <taxon>Dikarya</taxon>
        <taxon>Basidiomycota</taxon>
        <taxon>Agaricomycotina</taxon>
        <taxon>Agaricomycetes</taxon>
        <taxon>Agaricomycetidae</taxon>
        <taxon>Agaricales</taxon>
        <taxon>Marasmiineae</taxon>
        <taxon>Marasmiaceae</taxon>
        <taxon>Paramarasmius</taxon>
    </lineage>
</organism>
<evidence type="ECO:0000256" key="1">
    <source>
        <dbReference type="SAM" id="Coils"/>
    </source>
</evidence>
<evidence type="ECO:0000313" key="3">
    <source>
        <dbReference type="EMBL" id="KAK7020170.1"/>
    </source>
</evidence>
<feature type="compositionally biased region" description="Basic and acidic residues" evidence="2">
    <location>
        <begin position="500"/>
        <end position="520"/>
    </location>
</feature>
<gene>
    <name evidence="3" type="ORF">VNI00_017849</name>
</gene>
<dbReference type="EMBL" id="JAYKXP010000193">
    <property type="protein sequence ID" value="KAK7020170.1"/>
    <property type="molecule type" value="Genomic_DNA"/>
</dbReference>
<dbReference type="Proteomes" id="UP001383192">
    <property type="component" value="Unassembled WGS sequence"/>
</dbReference>
<keyword evidence="4" id="KW-1185">Reference proteome</keyword>
<evidence type="ECO:0008006" key="5">
    <source>
        <dbReference type="Google" id="ProtNLM"/>
    </source>
</evidence>
<feature type="compositionally biased region" description="Polar residues" evidence="2">
    <location>
        <begin position="343"/>
        <end position="354"/>
    </location>
</feature>
<feature type="coiled-coil region" evidence="1">
    <location>
        <begin position="781"/>
        <end position="810"/>
    </location>
</feature>
<feature type="compositionally biased region" description="Polar residues" evidence="2">
    <location>
        <begin position="316"/>
        <end position="330"/>
    </location>
</feature>
<proteinExistence type="predicted"/>
<reference evidence="3 4" key="1">
    <citation type="submission" date="2024-01" db="EMBL/GenBank/DDBJ databases">
        <title>A draft genome for a cacao thread blight-causing isolate of Paramarasmius palmivorus.</title>
        <authorList>
            <person name="Baruah I.K."/>
            <person name="Bukari Y."/>
            <person name="Amoako-Attah I."/>
            <person name="Meinhardt L.W."/>
            <person name="Bailey B.A."/>
            <person name="Cohen S.P."/>
        </authorList>
    </citation>
    <scope>NUCLEOTIDE SEQUENCE [LARGE SCALE GENOMIC DNA]</scope>
    <source>
        <strain evidence="3 4">GH-12</strain>
    </source>
</reference>
<dbReference type="AlphaFoldDB" id="A0AAW0B3D5"/>
<name>A0AAW0B3D5_9AGAR</name>
<feature type="compositionally biased region" description="Acidic residues" evidence="2">
    <location>
        <begin position="478"/>
        <end position="487"/>
    </location>
</feature>
<feature type="region of interest" description="Disordered" evidence="2">
    <location>
        <begin position="196"/>
        <end position="281"/>
    </location>
</feature>
<protein>
    <recommendedName>
        <fullName evidence="5">Ubiquitin-like protease family profile domain-containing protein</fullName>
    </recommendedName>
</protein>
<evidence type="ECO:0000313" key="4">
    <source>
        <dbReference type="Proteomes" id="UP001383192"/>
    </source>
</evidence>
<comment type="caution">
    <text evidence="3">The sequence shown here is derived from an EMBL/GenBank/DDBJ whole genome shotgun (WGS) entry which is preliminary data.</text>
</comment>
<keyword evidence="1" id="KW-0175">Coiled coil</keyword>
<feature type="coiled-coil region" evidence="1">
    <location>
        <begin position="83"/>
        <end position="147"/>
    </location>
</feature>
<feature type="region of interest" description="Disordered" evidence="2">
    <location>
        <begin position="1"/>
        <end position="42"/>
    </location>
</feature>
<accession>A0AAW0B3D5</accession>
<feature type="region of interest" description="Disordered" evidence="2">
    <location>
        <begin position="306"/>
        <end position="544"/>
    </location>
</feature>